<feature type="domain" description="EF-hand" evidence="5">
    <location>
        <begin position="61"/>
        <end position="96"/>
    </location>
</feature>
<evidence type="ECO:0000313" key="6">
    <source>
        <dbReference type="EMBL" id="CDI51849.1"/>
    </source>
</evidence>
<name>A0A077R4K4_9BASI</name>
<sequence length="202" mass="22851">MSLYTPSSSKAAAKRRAANLTTTPSSSNPNHLAPISTSSSRNVNSHHHHSNRDASVELTDEQRQEIKEAFELFDTDKDGAIGYHEFKVAMRALGFDYKKAEVLKLLRDHDKGSGLLEWEDFNKIMSDKIASRDPMEEIHKAFSLFDDDQTGKISLRNLKRVAKELGETLDDDELQAMIDEFDLDQDGEIDIKEFVSIMMDDS</sequence>
<dbReference type="CDD" id="cd00051">
    <property type="entry name" value="EFh"/>
    <property type="match status" value="2"/>
</dbReference>
<dbReference type="GO" id="GO:0030474">
    <property type="term" value="P:spindle pole body duplication"/>
    <property type="evidence" value="ECO:0007669"/>
    <property type="project" value="UniProtKB-ARBA"/>
</dbReference>
<proteinExistence type="predicted"/>
<dbReference type="GO" id="GO:0005509">
    <property type="term" value="F:calcium ion binding"/>
    <property type="evidence" value="ECO:0007669"/>
    <property type="project" value="InterPro"/>
</dbReference>
<feature type="region of interest" description="Disordered" evidence="4">
    <location>
        <begin position="1"/>
        <end position="60"/>
    </location>
</feature>
<feature type="compositionally biased region" description="Polar residues" evidence="4">
    <location>
        <begin position="19"/>
        <end position="30"/>
    </location>
</feature>
<dbReference type="PROSITE" id="PS50222">
    <property type="entry name" value="EF_HAND_2"/>
    <property type="match status" value="3"/>
</dbReference>
<dbReference type="AlphaFoldDB" id="A0A077R4K4"/>
<keyword evidence="2" id="KW-0677">Repeat</keyword>
<feature type="domain" description="EF-hand" evidence="5">
    <location>
        <begin position="169"/>
        <end position="202"/>
    </location>
</feature>
<dbReference type="FunFam" id="1.10.238.10:FF:000077">
    <property type="entry name" value="Centrin 1"/>
    <property type="match status" value="1"/>
</dbReference>
<dbReference type="InterPro" id="IPR002048">
    <property type="entry name" value="EF_hand_dom"/>
</dbReference>
<protein>
    <submittedName>
        <fullName evidence="6">Probable CDC31-spindle pole body component, centrin</fullName>
    </submittedName>
</protein>
<evidence type="ECO:0000256" key="4">
    <source>
        <dbReference type="SAM" id="MobiDB-lite"/>
    </source>
</evidence>
<evidence type="ECO:0000256" key="1">
    <source>
        <dbReference type="ARBA" id="ARBA00022723"/>
    </source>
</evidence>
<dbReference type="PANTHER" id="PTHR23048:SF48">
    <property type="entry name" value="CENTRIN 3"/>
    <property type="match status" value="1"/>
</dbReference>
<keyword evidence="3" id="KW-0106">Calcium</keyword>
<accession>A0A077R4K4</accession>
<dbReference type="SMART" id="SM00054">
    <property type="entry name" value="EFh"/>
    <property type="match status" value="3"/>
</dbReference>
<reference evidence="6" key="1">
    <citation type="journal article" date="2014" name="Genome Biol. Evol.">
        <title>Gene Loss Rather Than Gene Gain Is Associated with a Host Jump from Monocots to Dicots in the Smut Fungus Melanopsichium pennsylvanicum.</title>
        <authorList>
            <person name="Sharma R."/>
            <person name="Mishra B."/>
            <person name="Runge F."/>
            <person name="Thines M."/>
        </authorList>
    </citation>
    <scope>NUCLEOTIDE SEQUENCE</scope>
    <source>
        <strain evidence="6">4</strain>
    </source>
</reference>
<feature type="domain" description="EF-hand" evidence="5">
    <location>
        <begin position="133"/>
        <end position="168"/>
    </location>
</feature>
<dbReference type="GO" id="GO:0005825">
    <property type="term" value="C:half bridge of spindle pole body"/>
    <property type="evidence" value="ECO:0007669"/>
    <property type="project" value="UniProtKB-ARBA"/>
</dbReference>
<keyword evidence="1" id="KW-0479">Metal-binding</keyword>
<feature type="compositionally biased region" description="Basic and acidic residues" evidence="4">
    <location>
        <begin position="51"/>
        <end position="60"/>
    </location>
</feature>
<evidence type="ECO:0000256" key="2">
    <source>
        <dbReference type="ARBA" id="ARBA00022737"/>
    </source>
</evidence>
<dbReference type="GO" id="GO:0016460">
    <property type="term" value="C:myosin II complex"/>
    <property type="evidence" value="ECO:0007669"/>
    <property type="project" value="TreeGrafter"/>
</dbReference>
<dbReference type="InterPro" id="IPR050230">
    <property type="entry name" value="CALM/Myosin/TropC-like"/>
</dbReference>
<dbReference type="Gene3D" id="1.10.238.10">
    <property type="entry name" value="EF-hand"/>
    <property type="match status" value="2"/>
</dbReference>
<dbReference type="Pfam" id="PF13499">
    <property type="entry name" value="EF-hand_7"/>
    <property type="match status" value="2"/>
</dbReference>
<dbReference type="PANTHER" id="PTHR23048">
    <property type="entry name" value="MYOSIN LIGHT CHAIN 1, 3"/>
    <property type="match status" value="1"/>
</dbReference>
<dbReference type="InterPro" id="IPR018247">
    <property type="entry name" value="EF_Hand_1_Ca_BS"/>
</dbReference>
<dbReference type="SUPFAM" id="SSF47473">
    <property type="entry name" value="EF-hand"/>
    <property type="match status" value="1"/>
</dbReference>
<dbReference type="InterPro" id="IPR011992">
    <property type="entry name" value="EF-hand-dom_pair"/>
</dbReference>
<organism evidence="6">
    <name type="scientific">Melanopsichium pennsylvanicum 4</name>
    <dbReference type="NCBI Taxonomy" id="1398559"/>
    <lineage>
        <taxon>Eukaryota</taxon>
        <taxon>Fungi</taxon>
        <taxon>Dikarya</taxon>
        <taxon>Basidiomycota</taxon>
        <taxon>Ustilaginomycotina</taxon>
        <taxon>Ustilaginomycetes</taxon>
        <taxon>Ustilaginales</taxon>
        <taxon>Ustilaginaceae</taxon>
        <taxon>Melanopsichium</taxon>
    </lineage>
</organism>
<dbReference type="PROSITE" id="PS00018">
    <property type="entry name" value="EF_HAND_1"/>
    <property type="match status" value="2"/>
</dbReference>
<evidence type="ECO:0000259" key="5">
    <source>
        <dbReference type="PROSITE" id="PS50222"/>
    </source>
</evidence>
<evidence type="ECO:0000256" key="3">
    <source>
        <dbReference type="ARBA" id="ARBA00022837"/>
    </source>
</evidence>
<dbReference type="EMBL" id="HG529520">
    <property type="protein sequence ID" value="CDI51849.1"/>
    <property type="molecule type" value="Genomic_DNA"/>
</dbReference>